<dbReference type="EMBL" id="BMML01000088">
    <property type="protein sequence ID" value="GGN47700.1"/>
    <property type="molecule type" value="Genomic_DNA"/>
</dbReference>
<name>A0A917XPP4_9ACTN</name>
<dbReference type="Proteomes" id="UP000653411">
    <property type="component" value="Unassembled WGS sequence"/>
</dbReference>
<keyword evidence="2" id="KW-1185">Reference proteome</keyword>
<reference evidence="1" key="1">
    <citation type="journal article" date="2014" name="Int. J. Syst. Evol. Microbiol.">
        <title>Complete genome sequence of Corynebacterium casei LMG S-19264T (=DSM 44701T), isolated from a smear-ripened cheese.</title>
        <authorList>
            <consortium name="US DOE Joint Genome Institute (JGI-PGF)"/>
            <person name="Walter F."/>
            <person name="Albersmeier A."/>
            <person name="Kalinowski J."/>
            <person name="Ruckert C."/>
        </authorList>
    </citation>
    <scope>NUCLEOTIDE SEQUENCE</scope>
    <source>
        <strain evidence="1">CGMCC 4.7110</strain>
    </source>
</reference>
<organism evidence="1 2">
    <name type="scientific">Streptomyces fuscichromogenes</name>
    <dbReference type="NCBI Taxonomy" id="1324013"/>
    <lineage>
        <taxon>Bacteria</taxon>
        <taxon>Bacillati</taxon>
        <taxon>Actinomycetota</taxon>
        <taxon>Actinomycetes</taxon>
        <taxon>Kitasatosporales</taxon>
        <taxon>Streptomycetaceae</taxon>
        <taxon>Streptomyces</taxon>
    </lineage>
</organism>
<accession>A0A917XPP4</accession>
<evidence type="ECO:0000313" key="1">
    <source>
        <dbReference type="EMBL" id="GGN47700.1"/>
    </source>
</evidence>
<protein>
    <submittedName>
        <fullName evidence="1">Uncharacterized protein</fullName>
    </submittedName>
</protein>
<comment type="caution">
    <text evidence="1">The sequence shown here is derived from an EMBL/GenBank/DDBJ whole genome shotgun (WGS) entry which is preliminary data.</text>
</comment>
<reference evidence="1" key="2">
    <citation type="submission" date="2020-09" db="EMBL/GenBank/DDBJ databases">
        <authorList>
            <person name="Sun Q."/>
            <person name="Zhou Y."/>
        </authorList>
    </citation>
    <scope>NUCLEOTIDE SEQUENCE</scope>
    <source>
        <strain evidence="1">CGMCC 4.7110</strain>
    </source>
</reference>
<dbReference type="AlphaFoldDB" id="A0A917XPP4"/>
<evidence type="ECO:0000313" key="2">
    <source>
        <dbReference type="Proteomes" id="UP000653411"/>
    </source>
</evidence>
<sequence length="61" mass="6273">MLLVSGVLGLLGPPYAPARDAAPGAGPPPAGALDRGKLPFRANLLPTGLRARQDRRSPKFG</sequence>
<gene>
    <name evidence="1" type="ORF">GCM10011578_101450</name>
</gene>
<proteinExistence type="predicted"/>